<keyword evidence="7" id="KW-0863">Zinc-finger</keyword>
<dbReference type="PANTHER" id="PTHR46778:SF1">
    <property type="entry name" value="CYCLIN-DEPENDENT KINASE INHIBITOR 1"/>
    <property type="match status" value="1"/>
</dbReference>
<evidence type="ECO:0000256" key="5">
    <source>
        <dbReference type="ARBA" id="ARBA00022553"/>
    </source>
</evidence>
<accession>A0A8P0T2Y1</accession>
<dbReference type="GO" id="GO:0008285">
    <property type="term" value="P:negative regulation of cell population proliferation"/>
    <property type="evidence" value="ECO:0007669"/>
    <property type="project" value="UniProtKB-ARBA"/>
</dbReference>
<evidence type="ECO:0000256" key="9">
    <source>
        <dbReference type="ARBA" id="ARBA00022843"/>
    </source>
</evidence>
<keyword evidence="6" id="KW-0479">Metal-binding</keyword>
<evidence type="ECO:0000256" key="17">
    <source>
        <dbReference type="SAM" id="MobiDB-lite"/>
    </source>
</evidence>
<comment type="subcellular location">
    <subcellularLocation>
        <location evidence="2">Cytoplasm</location>
    </subcellularLocation>
    <subcellularLocation>
        <location evidence="1">Nucleus</location>
    </subcellularLocation>
</comment>
<evidence type="ECO:0000256" key="15">
    <source>
        <dbReference type="ARBA" id="ARBA00078037"/>
    </source>
</evidence>
<dbReference type="Ensembl" id="ENSCAFT00000071118.2">
    <property type="protein sequence ID" value="ENSCAFP00000050190.1"/>
    <property type="gene ID" value="ENSCAFG00000029853.3"/>
</dbReference>
<keyword evidence="9" id="KW-0832">Ubl conjugation</keyword>
<accession>A0A8C0T8X9</accession>
<dbReference type="FunFam" id="4.10.365.10:FF:000003">
    <property type="entry name" value="cyclin-dependent kinase inhibitor 1 isoform X1"/>
    <property type="match status" value="1"/>
</dbReference>
<keyword evidence="11" id="KW-0649">Protein kinase inhibitor</keyword>
<feature type="compositionally biased region" description="Gly residues" evidence="17">
    <location>
        <begin position="52"/>
        <end position="62"/>
    </location>
</feature>
<dbReference type="Proteomes" id="UP000694542">
    <property type="component" value="Chromosome 12"/>
</dbReference>
<reference evidence="19 21" key="1">
    <citation type="journal article" date="2005" name="Nature">
        <title>Genome sequence, comparative analysis and haplotype structure of the domestic dog.</title>
        <authorList>
            <consortium name="Broad Sequencing Platform"/>
            <person name="Lindblad-Toh K."/>
            <person name="Wade C.M."/>
            <person name="Mikkelsen T.S."/>
            <person name="Karlsson E.K."/>
            <person name="Jaffe D.B."/>
            <person name="Kamal M."/>
            <person name="Clamp M."/>
            <person name="Chang J.L."/>
            <person name="Kulbokas E.J. III"/>
            <person name="Zody M.C."/>
            <person name="Mauceli E."/>
            <person name="Xie X."/>
            <person name="Breen M."/>
            <person name="Wayne R.K."/>
            <person name="Ostrander E.A."/>
            <person name="Ponting C.P."/>
            <person name="Galibert F."/>
            <person name="Smith D.R."/>
            <person name="DeJong P.J."/>
            <person name="Kirkness E."/>
            <person name="Alvarez P."/>
            <person name="Biagi T."/>
            <person name="Brockman W."/>
            <person name="Butler J."/>
            <person name="Chin C.W."/>
            <person name="Cook A."/>
            <person name="Cuff J."/>
            <person name="Daly M.J."/>
            <person name="DeCaprio D."/>
            <person name="Gnerre S."/>
            <person name="Grabherr M."/>
            <person name="Kellis M."/>
            <person name="Kleber M."/>
            <person name="Bardeleben C."/>
            <person name="Goodstadt L."/>
            <person name="Heger A."/>
            <person name="Hitte C."/>
            <person name="Kim L."/>
            <person name="Koepfli K.P."/>
            <person name="Parker H.G."/>
            <person name="Pollinger J.P."/>
            <person name="Searle S.M."/>
            <person name="Sutter N.B."/>
            <person name="Thomas R."/>
            <person name="Webber C."/>
            <person name="Baldwin J."/>
            <person name="Abebe A."/>
            <person name="Abouelleil A."/>
            <person name="Aftuck L."/>
            <person name="Ait-Zahra M."/>
            <person name="Aldredge T."/>
            <person name="Allen N."/>
            <person name="An P."/>
            <person name="Anderson S."/>
            <person name="Antoine C."/>
            <person name="Arachchi H."/>
            <person name="Aslam A."/>
            <person name="Ayotte L."/>
            <person name="Bachantsang P."/>
            <person name="Barry A."/>
            <person name="Bayul T."/>
            <person name="Benamara M."/>
            <person name="Berlin A."/>
            <person name="Bessette D."/>
            <person name="Blitshteyn B."/>
            <person name="Bloom T."/>
            <person name="Blye J."/>
            <person name="Boguslavskiy L."/>
            <person name="Bonnet C."/>
            <person name="Boukhgalter B."/>
            <person name="Brown A."/>
            <person name="Cahill P."/>
            <person name="Calixte N."/>
            <person name="Camarata J."/>
            <person name="Cheshatsang Y."/>
            <person name="Chu J."/>
            <person name="Citroen M."/>
            <person name="Collymore A."/>
            <person name="Cooke P."/>
            <person name="Dawoe T."/>
            <person name="Daza R."/>
            <person name="Decktor K."/>
            <person name="DeGray S."/>
            <person name="Dhargay N."/>
            <person name="Dooley K."/>
            <person name="Dooley K."/>
            <person name="Dorje P."/>
            <person name="Dorjee K."/>
            <person name="Dorris L."/>
            <person name="Duffey N."/>
            <person name="Dupes A."/>
            <person name="Egbiremolen O."/>
            <person name="Elong R."/>
            <person name="Falk J."/>
            <person name="Farina A."/>
            <person name="Faro S."/>
            <person name="Ferguson D."/>
            <person name="Ferreira P."/>
            <person name="Fisher S."/>
            <person name="FitzGerald M."/>
            <person name="Foley K."/>
            <person name="Foley C."/>
            <person name="Franke A."/>
            <person name="Friedrich D."/>
            <person name="Gage D."/>
            <person name="Garber M."/>
            <person name="Gearin G."/>
            <person name="Giannoukos G."/>
            <person name="Goode T."/>
            <person name="Goyette A."/>
            <person name="Graham J."/>
            <person name="Grandbois E."/>
            <person name="Gyaltsen K."/>
            <person name="Hafez N."/>
            <person name="Hagopian D."/>
            <person name="Hagos B."/>
            <person name="Hall J."/>
            <person name="Healy C."/>
            <person name="Hegarty R."/>
            <person name="Honan T."/>
            <person name="Horn A."/>
            <person name="Houde N."/>
            <person name="Hughes L."/>
            <person name="Hunnicutt L."/>
            <person name="Husby M."/>
            <person name="Jester B."/>
            <person name="Jones C."/>
            <person name="Kamat A."/>
            <person name="Kanga B."/>
            <person name="Kells C."/>
            <person name="Khazanovich D."/>
            <person name="Kieu A.C."/>
            <person name="Kisner P."/>
            <person name="Kumar M."/>
            <person name="Lance K."/>
            <person name="Landers T."/>
            <person name="Lara M."/>
            <person name="Lee W."/>
            <person name="Leger J.P."/>
            <person name="Lennon N."/>
            <person name="Leuper L."/>
            <person name="LeVine S."/>
            <person name="Liu J."/>
            <person name="Liu X."/>
            <person name="Lokyitsang Y."/>
            <person name="Lokyitsang T."/>
            <person name="Lui A."/>
            <person name="Macdonald J."/>
            <person name="Major J."/>
            <person name="Marabella R."/>
            <person name="Maru K."/>
            <person name="Matthews C."/>
            <person name="McDonough S."/>
            <person name="Mehta T."/>
            <person name="Meldrim J."/>
            <person name="Melnikov A."/>
            <person name="Meneus L."/>
            <person name="Mihalev A."/>
            <person name="Mihova T."/>
            <person name="Miller K."/>
            <person name="Mittelman R."/>
            <person name="Mlenga V."/>
            <person name="Mulrain L."/>
            <person name="Munson G."/>
            <person name="Navidi A."/>
            <person name="Naylor J."/>
            <person name="Nguyen T."/>
            <person name="Nguyen N."/>
            <person name="Nguyen C."/>
            <person name="Nguyen T."/>
            <person name="Nicol R."/>
            <person name="Norbu N."/>
            <person name="Norbu C."/>
            <person name="Novod N."/>
            <person name="Nyima T."/>
            <person name="Olandt P."/>
            <person name="O'Neill B."/>
            <person name="O'Neill K."/>
            <person name="Osman S."/>
            <person name="Oyono L."/>
            <person name="Patti C."/>
            <person name="Perrin D."/>
            <person name="Phunkhang P."/>
            <person name="Pierre F."/>
            <person name="Priest M."/>
            <person name="Rachupka A."/>
            <person name="Raghuraman S."/>
            <person name="Rameau R."/>
            <person name="Ray V."/>
            <person name="Raymond C."/>
            <person name="Rege F."/>
            <person name="Rise C."/>
            <person name="Rogers J."/>
            <person name="Rogov P."/>
            <person name="Sahalie J."/>
            <person name="Settipalli S."/>
            <person name="Sharpe T."/>
            <person name="Shea T."/>
            <person name="Sheehan M."/>
            <person name="Sherpa N."/>
            <person name="Shi J."/>
            <person name="Shih D."/>
            <person name="Sloan J."/>
            <person name="Smith C."/>
            <person name="Sparrow T."/>
            <person name="Stalker J."/>
            <person name="Stange-Thomann N."/>
            <person name="Stavropoulos S."/>
            <person name="Stone C."/>
            <person name="Stone S."/>
            <person name="Sykes S."/>
            <person name="Tchuinga P."/>
            <person name="Tenzing P."/>
            <person name="Tesfaye S."/>
            <person name="Thoulutsang D."/>
            <person name="Thoulutsang Y."/>
            <person name="Topham K."/>
            <person name="Topping I."/>
            <person name="Tsamla T."/>
            <person name="Vassiliev H."/>
            <person name="Venkataraman V."/>
            <person name="Vo A."/>
            <person name="Wangchuk T."/>
            <person name="Wangdi T."/>
            <person name="Weiand M."/>
            <person name="Wilkinson J."/>
            <person name="Wilson A."/>
            <person name="Yadav S."/>
            <person name="Yang S."/>
            <person name="Yang X."/>
            <person name="Young G."/>
            <person name="Yu Q."/>
            <person name="Zainoun J."/>
            <person name="Zembek L."/>
            <person name="Zimmer A."/>
            <person name="Lander E.S."/>
        </authorList>
    </citation>
    <scope>NUCLEOTIDE SEQUENCE [LARGE SCALE GENOMIC DNA]</scope>
    <source>
        <strain evidence="19">Boxer</strain>
    </source>
</reference>
<dbReference type="GO" id="GO:2000278">
    <property type="term" value="P:regulation of DNA biosynthetic process"/>
    <property type="evidence" value="ECO:0007669"/>
    <property type="project" value="UniProtKB-ARBA"/>
</dbReference>
<feature type="domain" description="Cyclin-dependent kinase inhibitor" evidence="18">
    <location>
        <begin position="170"/>
        <end position="217"/>
    </location>
</feature>
<reference evidence="20" key="2">
    <citation type="submission" date="2018-10" db="EMBL/GenBank/DDBJ databases">
        <title>De novo assembly of a Great Dane genome.</title>
        <authorList>
            <person name="Kidd J.M."/>
            <person name="Pendleton A.L."/>
            <person name="Shen F."/>
            <person name="Emery S."/>
        </authorList>
    </citation>
    <scope>NUCLEOTIDE SEQUENCE [LARGE SCALE GENOMIC DNA]</scope>
    <source>
        <strain evidence="20">Great Dane</strain>
    </source>
</reference>
<evidence type="ECO:0000256" key="13">
    <source>
        <dbReference type="ARBA" id="ARBA00023306"/>
    </source>
</evidence>
<feature type="region of interest" description="Disordered" evidence="17">
    <location>
        <begin position="269"/>
        <end position="305"/>
    </location>
</feature>
<evidence type="ECO:0000313" key="21">
    <source>
        <dbReference type="Proteomes" id="UP000002254"/>
    </source>
</evidence>
<dbReference type="InterPro" id="IPR003175">
    <property type="entry name" value="CDI_dom"/>
</dbReference>
<evidence type="ECO:0000256" key="4">
    <source>
        <dbReference type="ARBA" id="ARBA00022490"/>
    </source>
</evidence>
<dbReference type="GO" id="GO:0004861">
    <property type="term" value="F:cyclin-dependent protein serine/threonine kinase inhibitor activity"/>
    <property type="evidence" value="ECO:0007669"/>
    <property type="project" value="InterPro"/>
</dbReference>
<evidence type="ECO:0000256" key="7">
    <source>
        <dbReference type="ARBA" id="ARBA00022771"/>
    </source>
</evidence>
<protein>
    <recommendedName>
        <fullName evidence="14">Cyclin-dependent kinase inhibitor 1</fullName>
    </recommendedName>
    <alternativeName>
        <fullName evidence="15">CDK-interacting protein 1</fullName>
    </alternativeName>
    <alternativeName>
        <fullName evidence="16">p21</fullName>
    </alternativeName>
</protein>
<evidence type="ECO:0000256" key="16">
    <source>
        <dbReference type="ARBA" id="ARBA00080818"/>
    </source>
</evidence>
<proteinExistence type="inferred from homology"/>
<organism evidence="20 22">
    <name type="scientific">Canis lupus familiaris</name>
    <name type="common">Dog</name>
    <name type="synonym">Canis familiaris</name>
    <dbReference type="NCBI Taxonomy" id="9615"/>
    <lineage>
        <taxon>Eukaryota</taxon>
        <taxon>Metazoa</taxon>
        <taxon>Chordata</taxon>
        <taxon>Craniata</taxon>
        <taxon>Vertebrata</taxon>
        <taxon>Euteleostomi</taxon>
        <taxon>Mammalia</taxon>
        <taxon>Eutheria</taxon>
        <taxon>Laurasiatheria</taxon>
        <taxon>Carnivora</taxon>
        <taxon>Caniformia</taxon>
        <taxon>Canidae</taxon>
        <taxon>Canis</taxon>
    </lineage>
</organism>
<evidence type="ECO:0000256" key="11">
    <source>
        <dbReference type="ARBA" id="ARBA00023013"/>
    </source>
</evidence>
<evidence type="ECO:0000256" key="12">
    <source>
        <dbReference type="ARBA" id="ARBA00023242"/>
    </source>
</evidence>
<dbReference type="GO" id="GO:0090398">
    <property type="term" value="P:cellular senescence"/>
    <property type="evidence" value="ECO:0007669"/>
    <property type="project" value="UniProtKB-ARBA"/>
</dbReference>
<evidence type="ECO:0000313" key="20">
    <source>
        <dbReference type="Ensembl" id="ENSCAFP00040031188.1"/>
    </source>
</evidence>
<evidence type="ECO:0000256" key="2">
    <source>
        <dbReference type="ARBA" id="ARBA00004496"/>
    </source>
</evidence>
<keyword evidence="10" id="KW-0007">Acetylation</keyword>
<keyword evidence="4" id="KW-0963">Cytoplasm</keyword>
<feature type="region of interest" description="Disordered" evidence="17">
    <location>
        <begin position="226"/>
        <end position="250"/>
    </location>
</feature>
<evidence type="ECO:0000313" key="22">
    <source>
        <dbReference type="Proteomes" id="UP000694542"/>
    </source>
</evidence>
<dbReference type="GO" id="GO:0008284">
    <property type="term" value="P:positive regulation of cell population proliferation"/>
    <property type="evidence" value="ECO:0007669"/>
    <property type="project" value="UniProtKB-ARBA"/>
</dbReference>
<keyword evidence="5" id="KW-0597">Phosphoprotein</keyword>
<dbReference type="InterPro" id="IPR044898">
    <property type="entry name" value="CDI_dom_sf"/>
</dbReference>
<dbReference type="Ensembl" id="ENSCAFT00040035804.1">
    <property type="protein sequence ID" value="ENSCAFP00040031188.1"/>
    <property type="gene ID" value="ENSCAFG00040019343.1"/>
</dbReference>
<dbReference type="Pfam" id="PF02234">
    <property type="entry name" value="CDI"/>
    <property type="match status" value="1"/>
</dbReference>
<name>A0A8C0T8X9_CANLF</name>
<dbReference type="GO" id="GO:0030330">
    <property type="term" value="P:DNA damage response, signal transduction by p53 class mediator"/>
    <property type="evidence" value="ECO:0007669"/>
    <property type="project" value="UniProtKB-ARBA"/>
</dbReference>
<keyword evidence="13" id="KW-0131">Cell cycle</keyword>
<dbReference type="GO" id="GO:0007346">
    <property type="term" value="P:regulation of mitotic cell cycle"/>
    <property type="evidence" value="ECO:0007669"/>
    <property type="project" value="InterPro"/>
</dbReference>
<comment type="similarity">
    <text evidence="3">Belongs to the CDI family.</text>
</comment>
<evidence type="ECO:0000256" key="6">
    <source>
        <dbReference type="ARBA" id="ARBA00022723"/>
    </source>
</evidence>
<dbReference type="GO" id="GO:0045926">
    <property type="term" value="P:negative regulation of growth"/>
    <property type="evidence" value="ECO:0007669"/>
    <property type="project" value="UniProtKB-ARBA"/>
</dbReference>
<dbReference type="GO" id="GO:0097193">
    <property type="term" value="P:intrinsic apoptotic signaling pathway"/>
    <property type="evidence" value="ECO:0007669"/>
    <property type="project" value="UniProtKB-ARBA"/>
</dbReference>
<dbReference type="GO" id="GO:0005634">
    <property type="term" value="C:nucleus"/>
    <property type="evidence" value="ECO:0007669"/>
    <property type="project" value="UniProtKB-SubCell"/>
</dbReference>
<dbReference type="GO" id="GO:0005829">
    <property type="term" value="C:cytosol"/>
    <property type="evidence" value="ECO:0007669"/>
    <property type="project" value="UniProtKB-ARBA"/>
</dbReference>
<dbReference type="GO" id="GO:0000307">
    <property type="term" value="C:cyclin-dependent protein kinase holoenzyme complex"/>
    <property type="evidence" value="ECO:0007669"/>
    <property type="project" value="UniProtKB-ARBA"/>
</dbReference>
<feature type="compositionally biased region" description="Gly residues" evidence="17">
    <location>
        <begin position="125"/>
        <end position="136"/>
    </location>
</feature>
<evidence type="ECO:0000256" key="8">
    <source>
        <dbReference type="ARBA" id="ARBA00022833"/>
    </source>
</evidence>
<sequence length="357" mass="37993">MSPLVIFSGPEEGLILRMPSLRGECQLPTQRKQPRSVAQLVGKHVKHRDPGAGRGAPGAGRGAGREAPPCSPRCRRLTSEVSSRRRVASCGGGRRQKGRCQAWGRGGRSLYKAAPGGASSRAAAGDGGLESGGGRGFAEPETLGGAAGAMSEPSRDALPIPHGSKACRRLFGPVDSEQLRRDCDALMASCVQEARERWNFDFVTETPLEGDFAWERVRGLGLSKVSLPAGPRGGRDDLGGGKRPGTSPALLQGTAQEDHLDLSLTCTLLPHSPERPEASPGVPGTSQGRKRRQTSMTGEDGCGEGHCRGLSESVVQGLACRVQLAHQAQRETGQREEVTRQVYSQDQLANIYWEHLL</sequence>
<feature type="compositionally biased region" description="Low complexity" evidence="17">
    <location>
        <begin position="113"/>
        <end position="124"/>
    </location>
</feature>
<dbReference type="PANTHER" id="PTHR46778">
    <property type="entry name" value="CYCLIN-DEPENDENT KINASE INHIBITOR 1-RELATED"/>
    <property type="match status" value="1"/>
</dbReference>
<dbReference type="GO" id="GO:0034198">
    <property type="term" value="P:cellular response to amino acid starvation"/>
    <property type="evidence" value="ECO:0007669"/>
    <property type="project" value="UniProtKB-ARBA"/>
</dbReference>
<keyword evidence="8" id="KW-0862">Zinc</keyword>
<keyword evidence="12" id="KW-0539">Nucleus</keyword>
<dbReference type="GO" id="GO:0071479">
    <property type="term" value="P:cellular response to ionizing radiation"/>
    <property type="evidence" value="ECO:0007669"/>
    <property type="project" value="UniProtKB-ARBA"/>
</dbReference>
<dbReference type="InterPro" id="IPR029841">
    <property type="entry name" value="CDKN1A"/>
</dbReference>
<dbReference type="GO" id="GO:0051170">
    <property type="term" value="P:import into nucleus"/>
    <property type="evidence" value="ECO:0007669"/>
    <property type="project" value="UniProtKB-ARBA"/>
</dbReference>
<dbReference type="Gene3D" id="4.10.365.10">
    <property type="entry name" value="p27"/>
    <property type="match status" value="1"/>
</dbReference>
<evidence type="ECO:0000313" key="19">
    <source>
        <dbReference type="Ensembl" id="ENSCAFP00000050190.1"/>
    </source>
</evidence>
<dbReference type="AlphaFoldDB" id="A0A8C0T8X9"/>
<reference evidence="20" key="3">
    <citation type="submission" date="2025-05" db="UniProtKB">
        <authorList>
            <consortium name="Ensembl"/>
        </authorList>
    </citation>
    <scope>IDENTIFICATION</scope>
</reference>
<dbReference type="Proteomes" id="UP000002254">
    <property type="component" value="Chromosome 12"/>
</dbReference>
<feature type="region of interest" description="Disordered" evidence="17">
    <location>
        <begin position="44"/>
        <end position="152"/>
    </location>
</feature>
<gene>
    <name evidence="19" type="primary">CDKN1A</name>
</gene>
<evidence type="ECO:0000256" key="14">
    <source>
        <dbReference type="ARBA" id="ARBA00067398"/>
    </source>
</evidence>
<evidence type="ECO:0000259" key="18">
    <source>
        <dbReference type="Pfam" id="PF02234"/>
    </source>
</evidence>
<evidence type="ECO:0000256" key="10">
    <source>
        <dbReference type="ARBA" id="ARBA00022990"/>
    </source>
</evidence>
<evidence type="ECO:0000256" key="1">
    <source>
        <dbReference type="ARBA" id="ARBA00004123"/>
    </source>
</evidence>
<evidence type="ECO:0000256" key="3">
    <source>
        <dbReference type="ARBA" id="ARBA00006726"/>
    </source>
</evidence>
<dbReference type="GO" id="GO:0008270">
    <property type="term" value="F:zinc ion binding"/>
    <property type="evidence" value="ECO:0007669"/>
    <property type="project" value="UniProtKB-KW"/>
</dbReference>